<dbReference type="STRING" id="74649.A0A2P6P4K2"/>
<evidence type="ECO:0000256" key="2">
    <source>
        <dbReference type="ARBA" id="ARBA00022801"/>
    </source>
</evidence>
<keyword evidence="6" id="KW-1185">Reference proteome</keyword>
<dbReference type="InterPro" id="IPR043502">
    <property type="entry name" value="DNA/RNA_pol_sf"/>
</dbReference>
<sequence>MAQFTATVWLQHGFLLCKDQLAMSWLINSMESRIAEIFSFSESSMHLWNNVKEMYGNQNNAARVFQLKRDIANFQQEGKPFVQHLGSLTSMWNELDVYRPHTIEASVLLKRAEEDKIFQLLTSLSSEYEDLRSHILMNTELPSFNNVCATIQREEVQKKVMNMETKTSASETRAYASNHRQAEAKVYKGKRPDLKCSYCEGVGHVRERCGVLYPEQKPKFLKEGKSSQKSWNPPKANLVATSSSSSSEGRLNFTSNLTTLINEFAAYLNKKQMHSGDEETAMPGIEGHTTLLGKLAGFLAETDYVPHEEASDNFTRITWLYLLKFKSEVVDVLKDFHKLVITQFSSSIHVLRSDNGSEYMSNNMSNYLSTQGIMHQTSCVGTPQQNGIAERKNRDLLEKARALMFQMNVPKKFWSQGVLTATYLMNRLPSRVLGFKSPLEVLKGRKIDLSHLKVFGCTCFFHIQAHQRDKLDPRADKCVFLGYSSTQKGYKCYNYVTRKLIVSRDVRFDEATPYFTRKSYDFGQGEFLSDLFPSPNLPINEDCSSFLNPDTLVQEVPAVITDAETGMQEDQEVPAVSSDIETDTQPVDEPTSPPAVVLRRNPLVSPPTVALRRNPPRDRGPPSKLNDYKNYTARYPMTHFISYKKFSSAHSAFLNVLDSTHEPQIFEEANHFDVWKKAMVDELQALHDNNTWSMDVKNAFLHGDLKEEVYMKLPPGHPQSHDPEIVCKLHKSIYGLKQSPRTWYAKLSSVLEEVGFHISNADSSLFVRIGSTSKLVVLIYVDDLIVTGDNFEEIQSLKQSLRNKFAIKDLGILKYFLGIEMATSHKGLFLNQRKYILDLLQDADMEDCKPARTPLDSKLQLNVLSEPFLDLTSYQRLVGKLIYLTITRPDISYAVSIVSQFMHAPTLAHLHIVKRILRYLKGYVGRGILMKNNGNTHIMGYTDADWAGNSLDQKSTIGLCTFVGGNLVTWKSKKQTVIARSSAEAEYRAIASTVCELIWLKGLLSDLGFPSCQPIP</sequence>
<dbReference type="Pfam" id="PF14223">
    <property type="entry name" value="Retrotran_gag_2"/>
    <property type="match status" value="1"/>
</dbReference>
<dbReference type="GO" id="GO:0015074">
    <property type="term" value="P:DNA integration"/>
    <property type="evidence" value="ECO:0007669"/>
    <property type="project" value="InterPro"/>
</dbReference>
<dbReference type="Gramene" id="PRQ16867">
    <property type="protein sequence ID" value="PRQ16867"/>
    <property type="gene ID" value="RchiOBHm_Chr7g0188861"/>
</dbReference>
<protein>
    <submittedName>
        <fullName evidence="5">Putative RNA-directed DNA polymerase</fullName>
        <ecNumber evidence="5">2.7.7.49</ecNumber>
    </submittedName>
</protein>
<dbReference type="PROSITE" id="PS50994">
    <property type="entry name" value="INTEGRASE"/>
    <property type="match status" value="1"/>
</dbReference>
<dbReference type="PANTHER" id="PTHR42648:SF31">
    <property type="entry name" value="RNA-DIRECTED DNA POLYMERASE"/>
    <property type="match status" value="1"/>
</dbReference>
<accession>A0A2P6P4K2</accession>
<dbReference type="Proteomes" id="UP000238479">
    <property type="component" value="Chromosome 7"/>
</dbReference>
<comment type="caution">
    <text evidence="5">The sequence shown here is derived from an EMBL/GenBank/DDBJ whole genome shotgun (WGS) entry which is preliminary data.</text>
</comment>
<reference evidence="5 6" key="1">
    <citation type="journal article" date="2018" name="Nat. Genet.">
        <title>The Rosa genome provides new insights in the design of modern roses.</title>
        <authorList>
            <person name="Bendahmane M."/>
        </authorList>
    </citation>
    <scope>NUCLEOTIDE SEQUENCE [LARGE SCALE GENOMIC DNA]</scope>
    <source>
        <strain evidence="6">cv. Old Blush</strain>
    </source>
</reference>
<feature type="region of interest" description="Disordered" evidence="3">
    <location>
        <begin position="567"/>
        <end position="628"/>
    </location>
</feature>
<dbReference type="Pfam" id="PF25597">
    <property type="entry name" value="SH3_retrovirus"/>
    <property type="match status" value="1"/>
</dbReference>
<dbReference type="InterPro" id="IPR012337">
    <property type="entry name" value="RNaseH-like_sf"/>
</dbReference>
<dbReference type="CDD" id="cd09272">
    <property type="entry name" value="RNase_HI_RT_Ty1"/>
    <property type="match status" value="1"/>
</dbReference>
<evidence type="ECO:0000313" key="6">
    <source>
        <dbReference type="Proteomes" id="UP000238479"/>
    </source>
</evidence>
<keyword evidence="5" id="KW-0695">RNA-directed DNA polymerase</keyword>
<name>A0A2P6P4K2_ROSCH</name>
<dbReference type="SUPFAM" id="SSF56672">
    <property type="entry name" value="DNA/RNA polymerases"/>
    <property type="match status" value="1"/>
</dbReference>
<proteinExistence type="predicted"/>
<keyword evidence="5" id="KW-0808">Transferase</keyword>
<dbReference type="GO" id="GO:0003964">
    <property type="term" value="F:RNA-directed DNA polymerase activity"/>
    <property type="evidence" value="ECO:0007669"/>
    <property type="project" value="UniProtKB-KW"/>
</dbReference>
<keyword evidence="1" id="KW-0479">Metal-binding</keyword>
<keyword evidence="2" id="KW-0378">Hydrolase</keyword>
<dbReference type="GO" id="GO:0016787">
    <property type="term" value="F:hydrolase activity"/>
    <property type="evidence" value="ECO:0007669"/>
    <property type="project" value="UniProtKB-KW"/>
</dbReference>
<evidence type="ECO:0000256" key="1">
    <source>
        <dbReference type="ARBA" id="ARBA00022723"/>
    </source>
</evidence>
<feature type="domain" description="Integrase catalytic" evidence="4">
    <location>
        <begin position="279"/>
        <end position="446"/>
    </location>
</feature>
<dbReference type="EC" id="2.7.7.49" evidence="5"/>
<evidence type="ECO:0000313" key="5">
    <source>
        <dbReference type="EMBL" id="PRQ16867.1"/>
    </source>
</evidence>
<feature type="region of interest" description="Disordered" evidence="3">
    <location>
        <begin position="223"/>
        <end position="247"/>
    </location>
</feature>
<dbReference type="InterPro" id="IPR001584">
    <property type="entry name" value="Integrase_cat-core"/>
</dbReference>
<dbReference type="InterPro" id="IPR036397">
    <property type="entry name" value="RNaseH_sf"/>
</dbReference>
<dbReference type="Pfam" id="PF07727">
    <property type="entry name" value="RVT_2"/>
    <property type="match status" value="1"/>
</dbReference>
<evidence type="ECO:0000256" key="3">
    <source>
        <dbReference type="SAM" id="MobiDB-lite"/>
    </source>
</evidence>
<dbReference type="AlphaFoldDB" id="A0A2P6P4K2"/>
<dbReference type="InterPro" id="IPR013103">
    <property type="entry name" value="RVT_2"/>
</dbReference>
<evidence type="ECO:0000259" key="4">
    <source>
        <dbReference type="PROSITE" id="PS50994"/>
    </source>
</evidence>
<dbReference type="PANTHER" id="PTHR42648">
    <property type="entry name" value="TRANSPOSASE, PUTATIVE-RELATED"/>
    <property type="match status" value="1"/>
</dbReference>
<dbReference type="Gene3D" id="3.30.420.10">
    <property type="entry name" value="Ribonuclease H-like superfamily/Ribonuclease H"/>
    <property type="match status" value="1"/>
</dbReference>
<dbReference type="InterPro" id="IPR057670">
    <property type="entry name" value="SH3_retrovirus"/>
</dbReference>
<dbReference type="InterPro" id="IPR039537">
    <property type="entry name" value="Retrotran_Ty1/copia-like"/>
</dbReference>
<dbReference type="GO" id="GO:0003676">
    <property type="term" value="F:nucleic acid binding"/>
    <property type="evidence" value="ECO:0007669"/>
    <property type="project" value="InterPro"/>
</dbReference>
<dbReference type="GO" id="GO:0046872">
    <property type="term" value="F:metal ion binding"/>
    <property type="evidence" value="ECO:0007669"/>
    <property type="project" value="UniProtKB-KW"/>
</dbReference>
<gene>
    <name evidence="5" type="ORF">RchiOBHm_Chr7g0188861</name>
</gene>
<organism evidence="5 6">
    <name type="scientific">Rosa chinensis</name>
    <name type="common">China rose</name>
    <dbReference type="NCBI Taxonomy" id="74649"/>
    <lineage>
        <taxon>Eukaryota</taxon>
        <taxon>Viridiplantae</taxon>
        <taxon>Streptophyta</taxon>
        <taxon>Embryophyta</taxon>
        <taxon>Tracheophyta</taxon>
        <taxon>Spermatophyta</taxon>
        <taxon>Magnoliopsida</taxon>
        <taxon>eudicotyledons</taxon>
        <taxon>Gunneridae</taxon>
        <taxon>Pentapetalae</taxon>
        <taxon>rosids</taxon>
        <taxon>fabids</taxon>
        <taxon>Rosales</taxon>
        <taxon>Rosaceae</taxon>
        <taxon>Rosoideae</taxon>
        <taxon>Rosoideae incertae sedis</taxon>
        <taxon>Rosa</taxon>
    </lineage>
</organism>
<dbReference type="EMBL" id="PDCK01000045">
    <property type="protein sequence ID" value="PRQ16867.1"/>
    <property type="molecule type" value="Genomic_DNA"/>
</dbReference>
<dbReference type="SUPFAM" id="SSF53098">
    <property type="entry name" value="Ribonuclease H-like"/>
    <property type="match status" value="1"/>
</dbReference>
<keyword evidence="5" id="KW-0548">Nucleotidyltransferase</keyword>